<evidence type="ECO:0000313" key="3">
    <source>
        <dbReference type="Proteomes" id="UP000283569"/>
    </source>
</evidence>
<comment type="caution">
    <text evidence="2">The sequence shown here is derived from an EMBL/GenBank/DDBJ whole genome shotgun (WGS) entry which is preliminary data.</text>
</comment>
<feature type="coiled-coil region" evidence="1">
    <location>
        <begin position="52"/>
        <end position="93"/>
    </location>
</feature>
<sequence>MSALVEKYGTKLLVKFACGIASAAGAKAFEKGFEEFFGSDEKDLENTIKSESAAVKKDIAEVKKEIADVKKEIKEAINQIRNVKKSIDNLASQLSDSILQLRSDSLKGHLTKINSLYNSIIDIFETVVRDSEIADLEKRKARMRELQKSLDKRLKEAAKSVPESLEQINSFLGEEGNSSFLKQLAQRAFDNSEEFTSFYLRCRALVYSYWAVVGRGIELLEMATKAPKVHFSEGEKTTARHIGYLEKQQELFEASVGKATIDLYNSLMDVKGEVKLPVWFATSDGSGLSKMEYLEDHITYNLLRAKGSRQKWFLIPVSGRESLESFSASAYWLQEVETTDYLASMTIGTSRYATKGRRLRDVQWNWLIKPSAPGSDRFTIRQEESPGWVISVSALTKILDMYKTLPSPIAEGFQILPLGNN</sequence>
<evidence type="ECO:0000256" key="1">
    <source>
        <dbReference type="SAM" id="Coils"/>
    </source>
</evidence>
<dbReference type="InterPro" id="IPR038506">
    <property type="entry name" value="GLE1-like_sf"/>
</dbReference>
<name>A0A420SX46_GIBIN</name>
<keyword evidence="1" id="KW-0175">Coiled coil</keyword>
<reference evidence="2 3" key="1">
    <citation type="journal article" date="2018" name="Sci. Rep.">
        <title>Characterisation of pathogen-specific regions and novel effector candidates in Fusarium oxysporum f. sp. cepae.</title>
        <authorList>
            <person name="Armitage A.D."/>
            <person name="Taylor A."/>
            <person name="Sobczyk M.K."/>
            <person name="Baxter L."/>
            <person name="Greenfield B.P."/>
            <person name="Bates H.J."/>
            <person name="Wilson F."/>
            <person name="Jackson A.C."/>
            <person name="Ott S."/>
            <person name="Harrison R.J."/>
            <person name="Clarkson J.P."/>
        </authorList>
    </citation>
    <scope>NUCLEOTIDE SEQUENCE [LARGE SCALE GENOMIC DNA]</scope>
    <source>
        <strain evidence="2 3">Fp_A8</strain>
    </source>
</reference>
<evidence type="ECO:0000313" key="2">
    <source>
        <dbReference type="EMBL" id="RKL33889.1"/>
    </source>
</evidence>
<dbReference type="AlphaFoldDB" id="A0A420SX46"/>
<accession>A0A420SX46</accession>
<proteinExistence type="predicted"/>
<dbReference type="Gene3D" id="1.25.40.510">
    <property type="entry name" value="GLE1-like"/>
    <property type="match status" value="1"/>
</dbReference>
<dbReference type="EMBL" id="MRDB01000038">
    <property type="protein sequence ID" value="RKL33889.1"/>
    <property type="molecule type" value="Genomic_DNA"/>
</dbReference>
<gene>
    <name evidence="2" type="ORF">BFJ72_g9671</name>
</gene>
<protein>
    <submittedName>
        <fullName evidence="2">Uncharacterized protein</fullName>
    </submittedName>
</protein>
<dbReference type="Proteomes" id="UP000283569">
    <property type="component" value="Unassembled WGS sequence"/>
</dbReference>
<organism evidence="2 3">
    <name type="scientific">Gibberella intermedia</name>
    <name type="common">Bulb rot disease fungus</name>
    <name type="synonym">Fusarium proliferatum</name>
    <dbReference type="NCBI Taxonomy" id="948311"/>
    <lineage>
        <taxon>Eukaryota</taxon>
        <taxon>Fungi</taxon>
        <taxon>Dikarya</taxon>
        <taxon>Ascomycota</taxon>
        <taxon>Pezizomycotina</taxon>
        <taxon>Sordariomycetes</taxon>
        <taxon>Hypocreomycetidae</taxon>
        <taxon>Hypocreales</taxon>
        <taxon>Nectriaceae</taxon>
        <taxon>Fusarium</taxon>
        <taxon>Fusarium fujikuroi species complex</taxon>
    </lineage>
</organism>